<keyword evidence="3" id="KW-0119">Carbohydrate metabolism</keyword>
<name>A0A9P5SN84_9FUNG</name>
<keyword evidence="7" id="KW-1185">Reference proteome</keyword>
<evidence type="ECO:0008006" key="8">
    <source>
        <dbReference type="Google" id="ProtNLM"/>
    </source>
</evidence>
<evidence type="ECO:0000256" key="3">
    <source>
        <dbReference type="ARBA" id="ARBA00023277"/>
    </source>
</evidence>
<keyword evidence="2" id="KW-0294">Fucose metabolism</keyword>
<dbReference type="Proteomes" id="UP000696485">
    <property type="component" value="Unassembled WGS sequence"/>
</dbReference>
<sequence>MILPLTKNTKVKASRPRAMLVMVLIMSSSLVFTILNRQALDEEFVMGSDRNPPLPKIPRTTIGVNEQSLGYLPYAGLTNQIAIGVDVARRHKFSPQWDSLAENITCQITRGFASLQGVDKTFASLFLLRVSFVEPPPRPPSVHLENDAISNAINRTPGLSFLSDIIDRYRYNEEKSLYLSHTYGLKGSPTVRPWDEIGQHVHFKQEVVDLALHLVQSLQTPPPRPNTNTNVPSPSPSHSNSNSNSNAIPSFSSSPIVTNTAETTTHPSPSQIVLPSTPPAQASPEPTVTRPYIAVHLRRSDIINKCVNRTIGITQEAIDSCTPSVSRFAVEVEKARVKLRARTAVDPLVVVTTDTSAQEDLDAIVALGWHRVDHVQAGTNQKLGIFGAAMVDAAILAHADALVGTKVSTMSQIAEFRQRSWSQRGTLYPRHEAE</sequence>
<reference evidence="6" key="1">
    <citation type="journal article" date="2020" name="Fungal Divers.">
        <title>Resolving the Mortierellaceae phylogeny through synthesis of multi-gene phylogenetics and phylogenomics.</title>
        <authorList>
            <person name="Vandepol N."/>
            <person name="Liber J."/>
            <person name="Desiro A."/>
            <person name="Na H."/>
            <person name="Kennedy M."/>
            <person name="Barry K."/>
            <person name="Grigoriev I.V."/>
            <person name="Miller A.N."/>
            <person name="O'Donnell K."/>
            <person name="Stajich J.E."/>
            <person name="Bonito G."/>
        </authorList>
    </citation>
    <scope>NUCLEOTIDE SEQUENCE</scope>
    <source>
        <strain evidence="6">NVP1</strain>
    </source>
</reference>
<dbReference type="Pfam" id="PF10250">
    <property type="entry name" value="O-FucT"/>
    <property type="match status" value="1"/>
</dbReference>
<gene>
    <name evidence="6" type="ORF">BG006_005234</name>
</gene>
<dbReference type="CDD" id="cd11296">
    <property type="entry name" value="O-FucT_like"/>
    <property type="match status" value="1"/>
</dbReference>
<keyword evidence="5" id="KW-0472">Membrane</keyword>
<keyword evidence="5" id="KW-0812">Transmembrane</keyword>
<proteinExistence type="predicted"/>
<dbReference type="GO" id="GO:0006004">
    <property type="term" value="P:fucose metabolic process"/>
    <property type="evidence" value="ECO:0007669"/>
    <property type="project" value="UniProtKB-KW"/>
</dbReference>
<dbReference type="AlphaFoldDB" id="A0A9P5SN84"/>
<dbReference type="Gene3D" id="3.40.50.11350">
    <property type="match status" value="1"/>
</dbReference>
<accession>A0A9P5SN84</accession>
<feature type="compositionally biased region" description="Polar residues" evidence="4">
    <location>
        <begin position="256"/>
        <end position="274"/>
    </location>
</feature>
<dbReference type="InterPro" id="IPR019378">
    <property type="entry name" value="GDP-Fuc_O-FucTrfase"/>
</dbReference>
<keyword evidence="1" id="KW-0808">Transferase</keyword>
<dbReference type="EMBL" id="JAAAUY010000295">
    <property type="protein sequence ID" value="KAF9331893.1"/>
    <property type="molecule type" value="Genomic_DNA"/>
</dbReference>
<evidence type="ECO:0000313" key="6">
    <source>
        <dbReference type="EMBL" id="KAF9331893.1"/>
    </source>
</evidence>
<feature type="transmembrane region" description="Helical" evidence="5">
    <location>
        <begin position="18"/>
        <end position="35"/>
    </location>
</feature>
<evidence type="ECO:0000256" key="1">
    <source>
        <dbReference type="ARBA" id="ARBA00022679"/>
    </source>
</evidence>
<keyword evidence="5" id="KW-1133">Transmembrane helix</keyword>
<evidence type="ECO:0000313" key="7">
    <source>
        <dbReference type="Proteomes" id="UP000696485"/>
    </source>
</evidence>
<evidence type="ECO:0000256" key="5">
    <source>
        <dbReference type="SAM" id="Phobius"/>
    </source>
</evidence>
<organism evidence="6 7">
    <name type="scientific">Podila minutissima</name>
    <dbReference type="NCBI Taxonomy" id="64525"/>
    <lineage>
        <taxon>Eukaryota</taxon>
        <taxon>Fungi</taxon>
        <taxon>Fungi incertae sedis</taxon>
        <taxon>Mucoromycota</taxon>
        <taxon>Mortierellomycotina</taxon>
        <taxon>Mortierellomycetes</taxon>
        <taxon>Mortierellales</taxon>
        <taxon>Mortierellaceae</taxon>
        <taxon>Podila</taxon>
    </lineage>
</organism>
<protein>
    <recommendedName>
        <fullName evidence="8">O-fucosyltransferase family protein</fullName>
    </recommendedName>
</protein>
<feature type="region of interest" description="Disordered" evidence="4">
    <location>
        <begin position="218"/>
        <end position="287"/>
    </location>
</feature>
<feature type="compositionally biased region" description="Low complexity" evidence="4">
    <location>
        <begin position="226"/>
        <end position="255"/>
    </location>
</feature>
<evidence type="ECO:0000256" key="2">
    <source>
        <dbReference type="ARBA" id="ARBA00023253"/>
    </source>
</evidence>
<evidence type="ECO:0000256" key="4">
    <source>
        <dbReference type="SAM" id="MobiDB-lite"/>
    </source>
</evidence>
<dbReference type="GO" id="GO:0016740">
    <property type="term" value="F:transferase activity"/>
    <property type="evidence" value="ECO:0007669"/>
    <property type="project" value="UniProtKB-KW"/>
</dbReference>
<comment type="caution">
    <text evidence="6">The sequence shown here is derived from an EMBL/GenBank/DDBJ whole genome shotgun (WGS) entry which is preliminary data.</text>
</comment>